<feature type="compositionally biased region" description="Basic and acidic residues" evidence="1">
    <location>
        <begin position="286"/>
        <end position="296"/>
    </location>
</feature>
<feature type="region of interest" description="Disordered" evidence="1">
    <location>
        <begin position="286"/>
        <end position="325"/>
    </location>
</feature>
<evidence type="ECO:0000313" key="3">
    <source>
        <dbReference type="EMBL" id="SNT72861.1"/>
    </source>
</evidence>
<dbReference type="Proteomes" id="UP000198307">
    <property type="component" value="Unassembled WGS sequence"/>
</dbReference>
<feature type="transmembrane region" description="Helical" evidence="2">
    <location>
        <begin position="36"/>
        <end position="52"/>
    </location>
</feature>
<feature type="transmembrane region" description="Helical" evidence="2">
    <location>
        <begin position="120"/>
        <end position="138"/>
    </location>
</feature>
<dbReference type="AlphaFoldDB" id="A0A239PRE1"/>
<feature type="region of interest" description="Disordered" evidence="1">
    <location>
        <begin position="1"/>
        <end position="21"/>
    </location>
</feature>
<accession>A0A239PRE1</accession>
<keyword evidence="2" id="KW-0812">Transmembrane</keyword>
<gene>
    <name evidence="3" type="ORF">SAMN05444959_10432</name>
</gene>
<dbReference type="InterPro" id="IPR018770">
    <property type="entry name" value="ChloroindolylP_hydrolase"/>
</dbReference>
<protein>
    <submittedName>
        <fullName evidence="3">5-bromo-4-chloroindolyl phosphate hydrolysis protein</fullName>
    </submittedName>
</protein>
<organism evidence="3 4">
    <name type="scientific">Paracoccus seriniphilus</name>
    <dbReference type="NCBI Taxonomy" id="184748"/>
    <lineage>
        <taxon>Bacteria</taxon>
        <taxon>Pseudomonadati</taxon>
        <taxon>Pseudomonadota</taxon>
        <taxon>Alphaproteobacteria</taxon>
        <taxon>Rhodobacterales</taxon>
        <taxon>Paracoccaceae</taxon>
        <taxon>Paracoccus</taxon>
    </lineage>
</organism>
<evidence type="ECO:0000313" key="4">
    <source>
        <dbReference type="Proteomes" id="UP000198307"/>
    </source>
</evidence>
<evidence type="ECO:0000256" key="1">
    <source>
        <dbReference type="SAM" id="MobiDB-lite"/>
    </source>
</evidence>
<keyword evidence="2" id="KW-0472">Membrane</keyword>
<dbReference type="RefSeq" id="WP_336385712.1">
    <property type="nucleotide sequence ID" value="NZ_CP067129.1"/>
</dbReference>
<dbReference type="EMBL" id="FZQB01000004">
    <property type="protein sequence ID" value="SNT72861.1"/>
    <property type="molecule type" value="Genomic_DNA"/>
</dbReference>
<feature type="compositionally biased region" description="Basic and acidic residues" evidence="1">
    <location>
        <begin position="304"/>
        <end position="325"/>
    </location>
</feature>
<name>A0A239PRE1_9RHOB</name>
<keyword evidence="2" id="KW-1133">Transmembrane helix</keyword>
<dbReference type="Pfam" id="PF10112">
    <property type="entry name" value="Halogen_Hydrol"/>
    <property type="match status" value="1"/>
</dbReference>
<feature type="compositionally biased region" description="Basic and acidic residues" evidence="1">
    <location>
        <begin position="10"/>
        <end position="20"/>
    </location>
</feature>
<keyword evidence="4" id="KW-1185">Reference proteome</keyword>
<reference evidence="3 4" key="1">
    <citation type="submission" date="2017-07" db="EMBL/GenBank/DDBJ databases">
        <authorList>
            <person name="Sun Z.S."/>
            <person name="Albrecht U."/>
            <person name="Echele G."/>
            <person name="Lee C.C."/>
        </authorList>
    </citation>
    <scope>NUCLEOTIDE SEQUENCE [LARGE SCALE GENOMIC DNA]</scope>
    <source>
        <strain evidence="3 4">DSM 14827</strain>
    </source>
</reference>
<sequence length="325" mass="35499">MMAQRYGGRHSPDSSGHDPAQRLTTGARLHRLSSRPKWVTIAAVPFLFSAFFQPPVGMVMNLAGFGLIAAGMWLTRDGLAAQAAYDARPTARAPAIPRKLFGGVLAGLGLGLGAAEPGAIAGAALIGIAGFALHLLAFGADPMKAKGMDGTDDFQADRAARMIEDGEAHLSQMLEAIRRIGDRRLEARVMSFAATVEDLFDQVRSDPRDLSAARRYLGVYLQGARDATRKFGNIYARSRDAQTRSAYEAFLDDLENDFKARSEKLLDGDRDDLTIEISVLRERLQREGVRPARDDGETAQLTSEDARTMDDLLSRNETLHSRKPR</sequence>
<proteinExistence type="predicted"/>
<evidence type="ECO:0000256" key="2">
    <source>
        <dbReference type="SAM" id="Phobius"/>
    </source>
</evidence>